<dbReference type="GO" id="GO:0046872">
    <property type="term" value="F:metal ion binding"/>
    <property type="evidence" value="ECO:0007669"/>
    <property type="project" value="UniProtKB-KW"/>
</dbReference>
<feature type="chain" id="PRO_5025065665" evidence="5">
    <location>
        <begin position="19"/>
        <end position="133"/>
    </location>
</feature>
<organism evidence="7 8">
    <name type="scientific">Roseobacter cerasinus</name>
    <dbReference type="NCBI Taxonomy" id="2602289"/>
    <lineage>
        <taxon>Bacteria</taxon>
        <taxon>Pseudomonadati</taxon>
        <taxon>Pseudomonadota</taxon>
        <taxon>Alphaproteobacteria</taxon>
        <taxon>Rhodobacterales</taxon>
        <taxon>Roseobacteraceae</taxon>
        <taxon>Roseobacter</taxon>
    </lineage>
</organism>
<feature type="domain" description="Cytochrome c" evidence="6">
    <location>
        <begin position="21"/>
        <end position="131"/>
    </location>
</feature>
<proteinExistence type="predicted"/>
<evidence type="ECO:0000256" key="1">
    <source>
        <dbReference type="ARBA" id="ARBA00022617"/>
    </source>
</evidence>
<feature type="signal peptide" evidence="5">
    <location>
        <begin position="1"/>
        <end position="18"/>
    </location>
</feature>
<sequence length="133" mass="13947">MRVPLIFLCVCMMLTACGGNDRAPSGAELYAQNCAICHGGDARGGGGGGVEGFGRTPPDLTGLAARNGGVFPAERVAALLEGYAVGGQTLRPMAGFSALQSEERQRVRVDGVRLRMTPPLAKLLAYLNDLQQR</sequence>
<evidence type="ECO:0000313" key="8">
    <source>
        <dbReference type="Proteomes" id="UP000436522"/>
    </source>
</evidence>
<gene>
    <name evidence="7" type="ORF">So717_01900</name>
</gene>
<dbReference type="Proteomes" id="UP000436522">
    <property type="component" value="Unassembled WGS sequence"/>
</dbReference>
<dbReference type="Pfam" id="PF13442">
    <property type="entry name" value="Cytochrome_CBB3"/>
    <property type="match status" value="1"/>
</dbReference>
<evidence type="ECO:0000256" key="3">
    <source>
        <dbReference type="ARBA" id="ARBA00023004"/>
    </source>
</evidence>
<dbReference type="InterPro" id="IPR009056">
    <property type="entry name" value="Cyt_c-like_dom"/>
</dbReference>
<dbReference type="Gene3D" id="1.10.760.10">
    <property type="entry name" value="Cytochrome c-like domain"/>
    <property type="match status" value="1"/>
</dbReference>
<evidence type="ECO:0000256" key="4">
    <source>
        <dbReference type="PROSITE-ProRule" id="PRU00433"/>
    </source>
</evidence>
<dbReference type="GO" id="GO:0009055">
    <property type="term" value="F:electron transfer activity"/>
    <property type="evidence" value="ECO:0007669"/>
    <property type="project" value="InterPro"/>
</dbReference>
<dbReference type="AlphaFoldDB" id="A0A640VL08"/>
<accession>A0A640VL08</accession>
<evidence type="ECO:0000313" key="7">
    <source>
        <dbReference type="EMBL" id="GFE48437.1"/>
    </source>
</evidence>
<dbReference type="PROSITE" id="PS51257">
    <property type="entry name" value="PROKAR_LIPOPROTEIN"/>
    <property type="match status" value="1"/>
</dbReference>
<dbReference type="EMBL" id="BLIV01000001">
    <property type="protein sequence ID" value="GFE48437.1"/>
    <property type="molecule type" value="Genomic_DNA"/>
</dbReference>
<dbReference type="InterPro" id="IPR036909">
    <property type="entry name" value="Cyt_c-like_dom_sf"/>
</dbReference>
<evidence type="ECO:0000256" key="5">
    <source>
        <dbReference type="SAM" id="SignalP"/>
    </source>
</evidence>
<evidence type="ECO:0000259" key="6">
    <source>
        <dbReference type="PROSITE" id="PS51007"/>
    </source>
</evidence>
<dbReference type="RefSeq" id="WP_159974344.1">
    <property type="nucleotide sequence ID" value="NZ_BLIV01000001.1"/>
</dbReference>
<protein>
    <submittedName>
        <fullName evidence="7">Cytochrome c</fullName>
    </submittedName>
</protein>
<keyword evidence="3 4" id="KW-0408">Iron</keyword>
<dbReference type="OrthoDB" id="5514238at2"/>
<dbReference type="PROSITE" id="PS51007">
    <property type="entry name" value="CYTC"/>
    <property type="match status" value="1"/>
</dbReference>
<dbReference type="GO" id="GO:0020037">
    <property type="term" value="F:heme binding"/>
    <property type="evidence" value="ECO:0007669"/>
    <property type="project" value="InterPro"/>
</dbReference>
<keyword evidence="1 4" id="KW-0349">Heme</keyword>
<comment type="caution">
    <text evidence="7">The sequence shown here is derived from an EMBL/GenBank/DDBJ whole genome shotgun (WGS) entry which is preliminary data.</text>
</comment>
<keyword evidence="2 4" id="KW-0479">Metal-binding</keyword>
<name>A0A640VL08_9RHOB</name>
<keyword evidence="5" id="KW-0732">Signal</keyword>
<keyword evidence="8" id="KW-1185">Reference proteome</keyword>
<reference evidence="7 8" key="1">
    <citation type="submission" date="2019-12" db="EMBL/GenBank/DDBJ databases">
        <title>Roseobacter cerasinus sp. nov., isolated from seawater around aquaculture.</title>
        <authorList>
            <person name="Muramatsu S."/>
            <person name="Takabe Y."/>
            <person name="Mori K."/>
            <person name="Takaichi S."/>
            <person name="Hanada S."/>
        </authorList>
    </citation>
    <scope>NUCLEOTIDE SEQUENCE [LARGE SCALE GENOMIC DNA]</scope>
    <source>
        <strain evidence="7 8">AI77</strain>
    </source>
</reference>
<dbReference type="SUPFAM" id="SSF46626">
    <property type="entry name" value="Cytochrome c"/>
    <property type="match status" value="1"/>
</dbReference>
<evidence type="ECO:0000256" key="2">
    <source>
        <dbReference type="ARBA" id="ARBA00022723"/>
    </source>
</evidence>